<protein>
    <submittedName>
        <fullName evidence="1">Uncharacterized protein</fullName>
    </submittedName>
</protein>
<organism evidence="1 2">
    <name type="scientific">Armillaria gallica</name>
    <name type="common">Bulbous honey fungus</name>
    <name type="synonym">Armillaria bulbosa</name>
    <dbReference type="NCBI Taxonomy" id="47427"/>
    <lineage>
        <taxon>Eukaryota</taxon>
        <taxon>Fungi</taxon>
        <taxon>Dikarya</taxon>
        <taxon>Basidiomycota</taxon>
        <taxon>Agaricomycotina</taxon>
        <taxon>Agaricomycetes</taxon>
        <taxon>Agaricomycetidae</taxon>
        <taxon>Agaricales</taxon>
        <taxon>Marasmiineae</taxon>
        <taxon>Physalacriaceae</taxon>
        <taxon>Armillaria</taxon>
    </lineage>
</organism>
<keyword evidence="2" id="KW-1185">Reference proteome</keyword>
<evidence type="ECO:0000313" key="2">
    <source>
        <dbReference type="Proteomes" id="UP000217790"/>
    </source>
</evidence>
<name>A0A2H3D3D0_ARMGA</name>
<dbReference type="OrthoDB" id="2831558at2759"/>
<dbReference type="EMBL" id="KZ293691">
    <property type="protein sequence ID" value="PBK85288.1"/>
    <property type="molecule type" value="Genomic_DNA"/>
</dbReference>
<reference evidence="2" key="1">
    <citation type="journal article" date="2017" name="Nat. Ecol. Evol.">
        <title>Genome expansion and lineage-specific genetic innovations in the forest pathogenic fungi Armillaria.</title>
        <authorList>
            <person name="Sipos G."/>
            <person name="Prasanna A.N."/>
            <person name="Walter M.C."/>
            <person name="O'Connor E."/>
            <person name="Balint B."/>
            <person name="Krizsan K."/>
            <person name="Kiss B."/>
            <person name="Hess J."/>
            <person name="Varga T."/>
            <person name="Slot J."/>
            <person name="Riley R."/>
            <person name="Boka B."/>
            <person name="Rigling D."/>
            <person name="Barry K."/>
            <person name="Lee J."/>
            <person name="Mihaltcheva S."/>
            <person name="LaButti K."/>
            <person name="Lipzen A."/>
            <person name="Waldron R."/>
            <person name="Moloney N.M."/>
            <person name="Sperisen C."/>
            <person name="Kredics L."/>
            <person name="Vagvoelgyi C."/>
            <person name="Patrignani A."/>
            <person name="Fitzpatrick D."/>
            <person name="Nagy I."/>
            <person name="Doyle S."/>
            <person name="Anderson J.B."/>
            <person name="Grigoriev I.V."/>
            <person name="Gueldener U."/>
            <person name="Muensterkoetter M."/>
            <person name="Nagy L.G."/>
        </authorList>
    </citation>
    <scope>NUCLEOTIDE SEQUENCE [LARGE SCALE GENOMIC DNA]</scope>
    <source>
        <strain evidence="2">Ar21-2</strain>
    </source>
</reference>
<sequence length="181" mass="20741">MERVNGVSLEDRWLNTFDADMGTALKDLIRSMFTCTGCPFPRPGTCFFKEDVSTELQDRPLYLKEEHNSEPAAEKYRIGPVVDKQYWFSEQVAGDRGPWPDMTSFIQSTCRLALRRPESQAASAASSHPRPSSLLSRSKPLDLPELRRLLQQCISLAPYLNPRNQCWQHRVQLILISLDRT</sequence>
<dbReference type="Proteomes" id="UP000217790">
    <property type="component" value="Unassembled WGS sequence"/>
</dbReference>
<evidence type="ECO:0000313" key="1">
    <source>
        <dbReference type="EMBL" id="PBK85288.1"/>
    </source>
</evidence>
<gene>
    <name evidence="1" type="ORF">ARMGADRAFT_1129190</name>
</gene>
<dbReference type="AlphaFoldDB" id="A0A2H3D3D0"/>
<accession>A0A2H3D3D0</accession>
<proteinExistence type="predicted"/>
<dbReference type="InParanoid" id="A0A2H3D3D0"/>